<gene>
    <name evidence="5" type="ORF">POF50_032465</name>
</gene>
<dbReference type="InterPro" id="IPR036188">
    <property type="entry name" value="FAD/NAD-bd_sf"/>
</dbReference>
<dbReference type="GO" id="GO:0016709">
    <property type="term" value="F:oxidoreductase activity, acting on paired donors, with incorporation or reduction of molecular oxygen, NAD(P)H as one donor, and incorporation of one atom of oxygen"/>
    <property type="evidence" value="ECO:0007669"/>
    <property type="project" value="UniProtKB-ARBA"/>
</dbReference>
<keyword evidence="2" id="KW-0285">Flavoprotein</keyword>
<evidence type="ECO:0000256" key="3">
    <source>
        <dbReference type="ARBA" id="ARBA00022827"/>
    </source>
</evidence>
<dbReference type="PANTHER" id="PTHR43004">
    <property type="entry name" value="TRK SYSTEM POTASSIUM UPTAKE PROTEIN"/>
    <property type="match status" value="1"/>
</dbReference>
<dbReference type="Gene3D" id="3.30.70.2450">
    <property type="match status" value="1"/>
</dbReference>
<dbReference type="RefSeq" id="WP_282699143.1">
    <property type="nucleotide sequence ID" value="NZ_JABXJJ020000057.1"/>
</dbReference>
<reference evidence="5" key="1">
    <citation type="submission" date="2023-05" db="EMBL/GenBank/DDBJ databases">
        <title>Streptantibioticus silvisoli sp. nov., acidotolerant actinomycetes 1 from pine litter.</title>
        <authorList>
            <person name="Swiecimska M."/>
            <person name="Golinska P."/>
            <person name="Sangal V."/>
            <person name="Wachnowicz B."/>
            <person name="Goodfellow M."/>
        </authorList>
    </citation>
    <scope>NUCLEOTIDE SEQUENCE</scope>
    <source>
        <strain evidence="5">SL13</strain>
    </source>
</reference>
<evidence type="ECO:0000259" key="4">
    <source>
        <dbReference type="Pfam" id="PF01494"/>
    </source>
</evidence>
<dbReference type="SUPFAM" id="SSF51905">
    <property type="entry name" value="FAD/NAD(P)-binding domain"/>
    <property type="match status" value="1"/>
</dbReference>
<sequence>MDTERPTPDAAAAGTPLQVLVVGAGPTGLTTAHELLRRGIAVRLVDAAPAPATTSRALATHARTLEIYDQMGILPQLLPQGRPVQRFTLHQNGRTLAALRADYSQLPTRYPMTLMVDQAITERVLRDAVARLGTRTEWGVRLETLHQDRTGVTTVLRHADGRTETVRCDWLVGCDGGHSTIRKQLGLKLVGESSETWLIADAELDAGLDDRSLHWLRTRSSALMAVPFPQPGKWRLLDTAEARYDGDAQAVGARFARKLTEALGRPVTVRTPSWVSVFTIQQRMITAMRSGRCFVAGDAAHVHSPASGQGMNTGIQDAYNLAWKLAAVLRGHSAETLLDSYAAERVPVGEQLLGSTNRATRLIQMSNPLVGLVLPVMFTAVRNVQALHTKISRKIMRAMSALDLSYAAGPLSVPPPAAATPCAGPPPGYRLACWTGEHEKLPAVAAAVEELRDPRWTLYTTGPATTTASIVGAATGTATTGPATAVAGAATAFPGPPEPARAAADWLSVRTLGDGGTGPGALEDRDGTLRALLALADGGDWILVRPDGYVAARGTGLDPAPLASALAAVTAGTTTATSTP</sequence>
<organism evidence="5">
    <name type="scientific">Streptantibioticus silvisoli</name>
    <dbReference type="NCBI Taxonomy" id="2705255"/>
    <lineage>
        <taxon>Bacteria</taxon>
        <taxon>Bacillati</taxon>
        <taxon>Actinomycetota</taxon>
        <taxon>Actinomycetes</taxon>
        <taxon>Kitasatosporales</taxon>
        <taxon>Streptomycetaceae</taxon>
        <taxon>Streptantibioticus</taxon>
    </lineage>
</organism>
<dbReference type="InterPro" id="IPR050641">
    <property type="entry name" value="RIFMO-like"/>
</dbReference>
<dbReference type="Gene3D" id="3.40.30.120">
    <property type="match status" value="1"/>
</dbReference>
<dbReference type="PANTHER" id="PTHR43004:SF19">
    <property type="entry name" value="BINDING MONOOXYGENASE, PUTATIVE (JCVI)-RELATED"/>
    <property type="match status" value="1"/>
</dbReference>
<dbReference type="Gene3D" id="3.50.50.60">
    <property type="entry name" value="FAD/NAD(P)-binding domain"/>
    <property type="match status" value="1"/>
</dbReference>
<comment type="caution">
    <text evidence="5">The sequence shown here is derived from an EMBL/GenBank/DDBJ whole genome shotgun (WGS) entry which is preliminary data.</text>
</comment>
<comment type="cofactor">
    <cofactor evidence="1">
        <name>FAD</name>
        <dbReference type="ChEBI" id="CHEBI:57692"/>
    </cofactor>
</comment>
<evidence type="ECO:0000256" key="1">
    <source>
        <dbReference type="ARBA" id="ARBA00001974"/>
    </source>
</evidence>
<name>A0AA90H5P2_9ACTN</name>
<protein>
    <submittedName>
        <fullName evidence="5">FAD-dependent oxidoreductase</fullName>
    </submittedName>
</protein>
<evidence type="ECO:0000256" key="2">
    <source>
        <dbReference type="ARBA" id="ARBA00022630"/>
    </source>
</evidence>
<dbReference type="GO" id="GO:0071949">
    <property type="term" value="F:FAD binding"/>
    <property type="evidence" value="ECO:0007669"/>
    <property type="project" value="InterPro"/>
</dbReference>
<dbReference type="InterPro" id="IPR002938">
    <property type="entry name" value="FAD-bd"/>
</dbReference>
<dbReference type="EMBL" id="JABXJJ020000057">
    <property type="protein sequence ID" value="MDI5974004.1"/>
    <property type="molecule type" value="Genomic_DNA"/>
</dbReference>
<dbReference type="AlphaFoldDB" id="A0AA90H5P2"/>
<dbReference type="Pfam" id="PF01494">
    <property type="entry name" value="FAD_binding_3"/>
    <property type="match status" value="1"/>
</dbReference>
<keyword evidence="3" id="KW-0274">FAD</keyword>
<proteinExistence type="predicted"/>
<evidence type="ECO:0000313" key="5">
    <source>
        <dbReference type="EMBL" id="MDI5974004.1"/>
    </source>
</evidence>
<feature type="domain" description="FAD-binding" evidence="4">
    <location>
        <begin position="18"/>
        <end position="353"/>
    </location>
</feature>
<dbReference type="PRINTS" id="PR00420">
    <property type="entry name" value="RNGMNOXGNASE"/>
</dbReference>
<accession>A0AA90H5P2</accession>